<evidence type="ECO:0008006" key="3">
    <source>
        <dbReference type="Google" id="ProtNLM"/>
    </source>
</evidence>
<sequence length="55" mass="6267">MVGAVEIPSQCPECRRISIAIREVPPGEHDRGEQWCTQAECDVCGEYVQWFEDGR</sequence>
<protein>
    <recommendedName>
        <fullName evidence="3">Small CPxCG-related zinc finger protein</fullName>
    </recommendedName>
</protein>
<proteinExistence type="predicted"/>
<keyword evidence="2" id="KW-1185">Reference proteome</keyword>
<reference evidence="1 2" key="1">
    <citation type="submission" date="2022-06" db="EMBL/GenBank/DDBJ databases">
        <title>Halomicroarcula sp. a new haloarchaeum isolate from saline soil.</title>
        <authorList>
            <person name="Strakova D."/>
            <person name="Galisteo C."/>
            <person name="Sanchez-Porro C."/>
            <person name="Ventosa A."/>
        </authorList>
    </citation>
    <scope>NUCLEOTIDE SEQUENCE [LARGE SCALE GENOMIC DNA]</scope>
    <source>
        <strain evidence="1 2">S3CR25-11</strain>
    </source>
</reference>
<name>A0ABU2FJ70_9EURY</name>
<dbReference type="EMBL" id="JAMQOS010000001">
    <property type="protein sequence ID" value="MDS0280799.1"/>
    <property type="molecule type" value="Genomic_DNA"/>
</dbReference>
<accession>A0ABU2FJ70</accession>
<organism evidence="1 2">
    <name type="scientific">Haloarcula onubensis</name>
    <dbReference type="NCBI Taxonomy" id="2950539"/>
    <lineage>
        <taxon>Archaea</taxon>
        <taxon>Methanobacteriati</taxon>
        <taxon>Methanobacteriota</taxon>
        <taxon>Stenosarchaea group</taxon>
        <taxon>Halobacteria</taxon>
        <taxon>Halobacteriales</taxon>
        <taxon>Haloarculaceae</taxon>
        <taxon>Haloarcula</taxon>
    </lineage>
</organism>
<gene>
    <name evidence="1" type="ORF">NDI86_01605</name>
</gene>
<evidence type="ECO:0000313" key="1">
    <source>
        <dbReference type="EMBL" id="MDS0280799.1"/>
    </source>
</evidence>
<dbReference type="RefSeq" id="WP_310898646.1">
    <property type="nucleotide sequence ID" value="NZ_JAMQOS010000001.1"/>
</dbReference>
<dbReference type="Proteomes" id="UP001268864">
    <property type="component" value="Unassembled WGS sequence"/>
</dbReference>
<comment type="caution">
    <text evidence="1">The sequence shown here is derived from an EMBL/GenBank/DDBJ whole genome shotgun (WGS) entry which is preliminary data.</text>
</comment>
<evidence type="ECO:0000313" key="2">
    <source>
        <dbReference type="Proteomes" id="UP001268864"/>
    </source>
</evidence>